<comment type="caution">
    <text evidence="3">The sequence shown here is derived from an EMBL/GenBank/DDBJ whole genome shotgun (WGS) entry which is preliminary data.</text>
</comment>
<sequence length="231" mass="27316">MKKEIKKILFLLLLTLSFNLQADPFIRFGELVVKPEKVDVYREAIKEDIVYSMKLEKDVYTMGAMPKKDKLNDFYVIEIYKDADYEKVHREMPHYKKFYETTKDIFDDKKGIEIVPIFINEAKDKFSLGDNNVVIIRNLKTSETDIKNIKDIFSKNYLLENSEAIYVAQLKNSPQEWVIIEVYKDENSMKKSHLEENHKKYKEILDSIFTDNGTYLLDGNILENRGNLKFN</sequence>
<dbReference type="PANTHER" id="PTHR33336:SF3">
    <property type="entry name" value="ABM DOMAIN-CONTAINING PROTEIN"/>
    <property type="match status" value="1"/>
</dbReference>
<protein>
    <recommendedName>
        <fullName evidence="2">ABM domain-containing protein</fullName>
    </recommendedName>
</protein>
<evidence type="ECO:0000256" key="1">
    <source>
        <dbReference type="SAM" id="SignalP"/>
    </source>
</evidence>
<feature type="domain" description="ABM" evidence="2">
    <location>
        <begin position="25"/>
        <end position="115"/>
    </location>
</feature>
<dbReference type="PANTHER" id="PTHR33336">
    <property type="entry name" value="QUINOL MONOOXYGENASE YGIN-RELATED"/>
    <property type="match status" value="1"/>
</dbReference>
<gene>
    <name evidence="3" type="ORF">OCK72_11095</name>
</gene>
<accession>A0ABT4DMF6</accession>
<feature type="signal peptide" evidence="1">
    <location>
        <begin position="1"/>
        <end position="22"/>
    </location>
</feature>
<dbReference type="EMBL" id="JAOXXL010000052">
    <property type="protein sequence ID" value="MCY7009168.1"/>
    <property type="molecule type" value="Genomic_DNA"/>
</dbReference>
<dbReference type="Gene3D" id="3.30.70.100">
    <property type="match status" value="1"/>
</dbReference>
<name>A0ABT4DMF6_FUSSI</name>
<reference evidence="3" key="1">
    <citation type="submission" date="2022-09" db="EMBL/GenBank/DDBJ databases">
        <authorList>
            <person name="Zoaiter M."/>
        </authorList>
    </citation>
    <scope>NUCLEOTIDE SEQUENCE</scope>
    <source>
        <strain evidence="3">DSM 19848</strain>
    </source>
</reference>
<evidence type="ECO:0000259" key="2">
    <source>
        <dbReference type="PROSITE" id="PS51725"/>
    </source>
</evidence>
<dbReference type="Pfam" id="PF03992">
    <property type="entry name" value="ABM"/>
    <property type="match status" value="1"/>
</dbReference>
<dbReference type="InterPro" id="IPR050744">
    <property type="entry name" value="AI-2_Isomerase_LsrG"/>
</dbReference>
<dbReference type="PROSITE" id="PS51725">
    <property type="entry name" value="ABM"/>
    <property type="match status" value="1"/>
</dbReference>
<feature type="chain" id="PRO_5045603645" description="ABM domain-containing protein" evidence="1">
    <location>
        <begin position="23"/>
        <end position="231"/>
    </location>
</feature>
<dbReference type="Proteomes" id="UP001062738">
    <property type="component" value="Unassembled WGS sequence"/>
</dbReference>
<proteinExistence type="predicted"/>
<keyword evidence="1" id="KW-0732">Signal</keyword>
<evidence type="ECO:0000313" key="4">
    <source>
        <dbReference type="Proteomes" id="UP001062738"/>
    </source>
</evidence>
<dbReference type="SUPFAM" id="SSF54909">
    <property type="entry name" value="Dimeric alpha+beta barrel"/>
    <property type="match status" value="1"/>
</dbReference>
<dbReference type="RefSeq" id="WP_265152864.1">
    <property type="nucleotide sequence ID" value="NZ_JAOXXL010000052.1"/>
</dbReference>
<keyword evidence="4" id="KW-1185">Reference proteome</keyword>
<organism evidence="3 4">
    <name type="scientific">Fusobacterium simiae</name>
    <dbReference type="NCBI Taxonomy" id="855"/>
    <lineage>
        <taxon>Bacteria</taxon>
        <taxon>Fusobacteriati</taxon>
        <taxon>Fusobacteriota</taxon>
        <taxon>Fusobacteriia</taxon>
        <taxon>Fusobacteriales</taxon>
        <taxon>Fusobacteriaceae</taxon>
        <taxon>Fusobacterium</taxon>
    </lineage>
</organism>
<dbReference type="InterPro" id="IPR011008">
    <property type="entry name" value="Dimeric_a/b-barrel"/>
</dbReference>
<dbReference type="InterPro" id="IPR007138">
    <property type="entry name" value="ABM_dom"/>
</dbReference>
<evidence type="ECO:0000313" key="3">
    <source>
        <dbReference type="EMBL" id="MCY7009168.1"/>
    </source>
</evidence>